<feature type="domain" description="Response regulatory" evidence="2">
    <location>
        <begin position="5"/>
        <end position="118"/>
    </location>
</feature>
<sequence>MENIKVVIIDDEIMSIKILENLLSELSMDIQILGTARTIEDSVLLIDTQEPELVFLDIRLKNGYGFDILDRVKYTRFQVVFITAYDSYAVTAFEFSALHYLLKPINSNDLQSAIQRYQTYKDSNLSPKIVHQVLQNAHRNKHKKLGLPMVDSIQYVDIDEINYCEANAGYTVFFFNNNEKIMVSKPLLTYENLLSEAGFFRIHDKYLISLKEVNRYIKGRGGQVELNSGKKLDVSMRKKNAFLNALGKFFI</sequence>
<dbReference type="EMBL" id="CACVAQ010000158">
    <property type="protein sequence ID" value="CAA6809747.1"/>
    <property type="molecule type" value="Genomic_DNA"/>
</dbReference>
<dbReference type="Pfam" id="PF04397">
    <property type="entry name" value="LytTR"/>
    <property type="match status" value="1"/>
</dbReference>
<dbReference type="PANTHER" id="PTHR45526">
    <property type="entry name" value="TRANSCRIPTIONAL REGULATORY PROTEIN DPIA"/>
    <property type="match status" value="1"/>
</dbReference>
<protein>
    <submittedName>
        <fullName evidence="3">DNA-binding response regulator</fullName>
    </submittedName>
</protein>
<dbReference type="SMART" id="SM00850">
    <property type="entry name" value="LytTR"/>
    <property type="match status" value="1"/>
</dbReference>
<keyword evidence="3" id="KW-0238">DNA-binding</keyword>
<dbReference type="InterPro" id="IPR001789">
    <property type="entry name" value="Sig_transdc_resp-reg_receiver"/>
</dbReference>
<dbReference type="Gene3D" id="2.40.50.1020">
    <property type="entry name" value="LytTr DNA-binding domain"/>
    <property type="match status" value="1"/>
</dbReference>
<organism evidence="3">
    <name type="scientific">uncultured Aureispira sp</name>
    <dbReference type="NCBI Taxonomy" id="1331704"/>
    <lineage>
        <taxon>Bacteria</taxon>
        <taxon>Pseudomonadati</taxon>
        <taxon>Bacteroidota</taxon>
        <taxon>Saprospiria</taxon>
        <taxon>Saprospirales</taxon>
        <taxon>Saprospiraceae</taxon>
        <taxon>Aureispira</taxon>
        <taxon>environmental samples</taxon>
    </lineage>
</organism>
<dbReference type="AlphaFoldDB" id="A0A6S6SZ01"/>
<dbReference type="SUPFAM" id="SSF52172">
    <property type="entry name" value="CheY-like"/>
    <property type="match status" value="1"/>
</dbReference>
<proteinExistence type="predicted"/>
<dbReference type="Gene3D" id="3.40.50.2300">
    <property type="match status" value="1"/>
</dbReference>
<dbReference type="InterPro" id="IPR051271">
    <property type="entry name" value="2C-system_Tx_regulators"/>
</dbReference>
<reference evidence="3" key="1">
    <citation type="submission" date="2020-01" db="EMBL/GenBank/DDBJ databases">
        <authorList>
            <person name="Meier V. D."/>
            <person name="Meier V D."/>
        </authorList>
    </citation>
    <scope>NUCLEOTIDE SEQUENCE</scope>
    <source>
        <strain evidence="3">HLG_WM_MAG_10</strain>
    </source>
</reference>
<dbReference type="PROSITE" id="PS50110">
    <property type="entry name" value="RESPONSE_REGULATORY"/>
    <property type="match status" value="1"/>
</dbReference>
<dbReference type="SMART" id="SM00448">
    <property type="entry name" value="REC"/>
    <property type="match status" value="1"/>
</dbReference>
<dbReference type="GO" id="GO:0003677">
    <property type="term" value="F:DNA binding"/>
    <property type="evidence" value="ECO:0007669"/>
    <property type="project" value="UniProtKB-KW"/>
</dbReference>
<accession>A0A6S6SZ01</accession>
<name>A0A6S6SZ01_9BACT</name>
<feature type="modified residue" description="4-aspartylphosphate" evidence="1">
    <location>
        <position position="57"/>
    </location>
</feature>
<evidence type="ECO:0000259" key="2">
    <source>
        <dbReference type="PROSITE" id="PS50110"/>
    </source>
</evidence>
<dbReference type="GO" id="GO:0000156">
    <property type="term" value="F:phosphorelay response regulator activity"/>
    <property type="evidence" value="ECO:0007669"/>
    <property type="project" value="TreeGrafter"/>
</dbReference>
<dbReference type="InterPro" id="IPR011006">
    <property type="entry name" value="CheY-like_superfamily"/>
</dbReference>
<dbReference type="Pfam" id="PF00072">
    <property type="entry name" value="Response_reg"/>
    <property type="match status" value="1"/>
</dbReference>
<evidence type="ECO:0000256" key="1">
    <source>
        <dbReference type="PROSITE-ProRule" id="PRU00169"/>
    </source>
</evidence>
<dbReference type="PANTHER" id="PTHR45526:SF1">
    <property type="entry name" value="TRANSCRIPTIONAL REGULATORY PROTEIN DCUR-RELATED"/>
    <property type="match status" value="1"/>
</dbReference>
<evidence type="ECO:0000313" key="3">
    <source>
        <dbReference type="EMBL" id="CAA6809747.1"/>
    </source>
</evidence>
<keyword evidence="1" id="KW-0597">Phosphoprotein</keyword>
<dbReference type="InterPro" id="IPR007492">
    <property type="entry name" value="LytTR_DNA-bd_dom"/>
</dbReference>
<gene>
    <name evidence="3" type="ORF">HELGO_WM36364</name>
</gene>